<evidence type="ECO:0000313" key="2">
    <source>
        <dbReference type="EMBL" id="KGO85265.1"/>
    </source>
</evidence>
<organism evidence="2 3">
    <name type="scientific">Flavobacterium rivuli WB 3.3-2 = DSM 21788</name>
    <dbReference type="NCBI Taxonomy" id="1121895"/>
    <lineage>
        <taxon>Bacteria</taxon>
        <taxon>Pseudomonadati</taxon>
        <taxon>Bacteroidota</taxon>
        <taxon>Flavobacteriia</taxon>
        <taxon>Flavobacteriales</taxon>
        <taxon>Flavobacteriaceae</taxon>
        <taxon>Flavobacterium</taxon>
    </lineage>
</organism>
<dbReference type="SUPFAM" id="SSF52833">
    <property type="entry name" value="Thioredoxin-like"/>
    <property type="match status" value="1"/>
</dbReference>
<keyword evidence="3" id="KW-1185">Reference proteome</keyword>
<dbReference type="AlphaFoldDB" id="A0A0A2MAG1"/>
<dbReference type="InterPro" id="IPR036249">
    <property type="entry name" value="Thioredoxin-like_sf"/>
</dbReference>
<dbReference type="PANTHER" id="PTHR36057">
    <property type="match status" value="1"/>
</dbReference>
<accession>A0A0A2MAG1</accession>
<evidence type="ECO:0008006" key="4">
    <source>
        <dbReference type="Google" id="ProtNLM"/>
    </source>
</evidence>
<keyword evidence="1" id="KW-0732">Signal</keyword>
<dbReference type="eggNOG" id="COG5429">
    <property type="taxonomic scope" value="Bacteria"/>
</dbReference>
<protein>
    <recommendedName>
        <fullName evidence="4">DUF1223 domain-containing protein</fullName>
    </recommendedName>
</protein>
<dbReference type="RefSeq" id="WP_020214088.1">
    <property type="nucleotide sequence ID" value="NZ_JRLX01000025.1"/>
</dbReference>
<name>A0A0A2MAG1_9FLAO</name>
<dbReference type="Pfam" id="PF06764">
    <property type="entry name" value="DUF1223"/>
    <property type="match status" value="1"/>
</dbReference>
<dbReference type="Proteomes" id="UP000030152">
    <property type="component" value="Unassembled WGS sequence"/>
</dbReference>
<feature type="chain" id="PRO_5002003052" description="DUF1223 domain-containing protein" evidence="1">
    <location>
        <begin position="22"/>
        <end position="264"/>
    </location>
</feature>
<dbReference type="STRING" id="1121895.GCA_000378485_02919"/>
<sequence length="264" mass="28915">MNPIKLFTAILLAVVSTCCVAFVGSNYVLQQPVHVTDPNGFAVIELFTSEGCSSCPPADELAGKIQQEYKNEPVYILVYHVDYWDRMGWKDTYSNAAYTQCQSEYSQSLGAQIYTPQAVVNGQAEFVGSDESKLRKTLTEAITGKPAAGVKINAEEVNGNLLINYSVTGKYKPAVIRVALIQKTATRQIKRGENQGHTLTHWQIVRGLKTVAIGNTGTGKIQMPVPPDFSKKDWEIIAMLQNSGTGKMYAATKTAFTVIATEPR</sequence>
<reference evidence="2 3" key="1">
    <citation type="submission" date="2013-09" db="EMBL/GenBank/DDBJ databases">
        <authorList>
            <person name="Zeng Z."/>
            <person name="Chen C."/>
        </authorList>
    </citation>
    <scope>NUCLEOTIDE SEQUENCE [LARGE SCALE GENOMIC DNA]</scope>
    <source>
        <strain evidence="2 3">WB 3.3-2</strain>
    </source>
</reference>
<proteinExistence type="predicted"/>
<dbReference type="OrthoDB" id="9808254at2"/>
<comment type="caution">
    <text evidence="2">The sequence shown here is derived from an EMBL/GenBank/DDBJ whole genome shotgun (WGS) entry which is preliminary data.</text>
</comment>
<dbReference type="InterPro" id="IPR010634">
    <property type="entry name" value="DUF1223"/>
</dbReference>
<evidence type="ECO:0000313" key="3">
    <source>
        <dbReference type="Proteomes" id="UP000030152"/>
    </source>
</evidence>
<feature type="signal peptide" evidence="1">
    <location>
        <begin position="1"/>
        <end position="21"/>
    </location>
</feature>
<evidence type="ECO:0000256" key="1">
    <source>
        <dbReference type="SAM" id="SignalP"/>
    </source>
</evidence>
<dbReference type="EMBL" id="JRLX01000025">
    <property type="protein sequence ID" value="KGO85265.1"/>
    <property type="molecule type" value="Genomic_DNA"/>
</dbReference>
<dbReference type="Gene3D" id="3.40.30.10">
    <property type="entry name" value="Glutaredoxin"/>
    <property type="match status" value="1"/>
</dbReference>
<gene>
    <name evidence="2" type="ORF">Q765_17385</name>
</gene>
<dbReference type="PANTHER" id="PTHR36057:SF1">
    <property type="entry name" value="LIPOPROTEIN LIPID ATTACHMENT SITE-LIKE PROTEIN, PUTATIVE (DUF1223)-RELATED"/>
    <property type="match status" value="1"/>
</dbReference>